<sequence length="212" mass="23797">MDIWATDKLVLFLVFVIPGFLSLKTYAMLGLRAPRDSSQQLVDAIAFSCINYALLAWPILMVESSDWRNQYPRGYVAFYAAVVLVAPVLWGLVWMLLRKTNLAQRFLPHPLEKPWDFVFGQRRHYWIIATLRDGRKIAGKYAGGSFSSAAPAPEQLYLEEAWKLNEGGGFERALIDTAGVLILGPDIASIEFFHVREGEANGDKPYTEGPGD</sequence>
<reference evidence="2" key="1">
    <citation type="submission" date="2023-06" db="EMBL/GenBank/DDBJ databases">
        <authorList>
            <person name="Jiang Y."/>
            <person name="Liu Q."/>
        </authorList>
    </citation>
    <scope>NUCLEOTIDE SEQUENCE</scope>
    <source>
        <strain evidence="2">CGMCC 1.12090</strain>
    </source>
</reference>
<dbReference type="InterPro" id="IPR045919">
    <property type="entry name" value="DUF6338"/>
</dbReference>
<proteinExistence type="predicted"/>
<dbReference type="Proteomes" id="UP001169027">
    <property type="component" value="Unassembled WGS sequence"/>
</dbReference>
<dbReference type="RefSeq" id="WP_301814316.1">
    <property type="nucleotide sequence ID" value="NZ_JAUJZH010000027.1"/>
</dbReference>
<evidence type="ECO:0000313" key="3">
    <source>
        <dbReference type="Proteomes" id="UP001169027"/>
    </source>
</evidence>
<organism evidence="2 3">
    <name type="scientific">Variovorax ginsengisoli</name>
    <dbReference type="NCBI Taxonomy" id="363844"/>
    <lineage>
        <taxon>Bacteria</taxon>
        <taxon>Pseudomonadati</taxon>
        <taxon>Pseudomonadota</taxon>
        <taxon>Betaproteobacteria</taxon>
        <taxon>Burkholderiales</taxon>
        <taxon>Comamonadaceae</taxon>
        <taxon>Variovorax</taxon>
    </lineage>
</organism>
<feature type="transmembrane region" description="Helical" evidence="1">
    <location>
        <begin position="12"/>
        <end position="29"/>
    </location>
</feature>
<dbReference type="EMBL" id="JAUKVY010000027">
    <property type="protein sequence ID" value="MDO1536309.1"/>
    <property type="molecule type" value="Genomic_DNA"/>
</dbReference>
<evidence type="ECO:0000256" key="1">
    <source>
        <dbReference type="SAM" id="Phobius"/>
    </source>
</evidence>
<gene>
    <name evidence="2" type="ORF">Q2T77_28880</name>
</gene>
<evidence type="ECO:0000313" key="2">
    <source>
        <dbReference type="EMBL" id="MDO1536309.1"/>
    </source>
</evidence>
<keyword evidence="1" id="KW-0812">Transmembrane</keyword>
<keyword evidence="3" id="KW-1185">Reference proteome</keyword>
<feature type="transmembrane region" description="Helical" evidence="1">
    <location>
        <begin position="74"/>
        <end position="97"/>
    </location>
</feature>
<comment type="caution">
    <text evidence="2">The sequence shown here is derived from an EMBL/GenBank/DDBJ whole genome shotgun (WGS) entry which is preliminary data.</text>
</comment>
<dbReference type="Pfam" id="PF19865">
    <property type="entry name" value="DUF6338"/>
    <property type="match status" value="1"/>
</dbReference>
<accession>A0ABT8SBL6</accession>
<feature type="transmembrane region" description="Helical" evidence="1">
    <location>
        <begin position="41"/>
        <end position="62"/>
    </location>
</feature>
<name>A0ABT8SBL6_9BURK</name>
<keyword evidence="1" id="KW-0472">Membrane</keyword>
<keyword evidence="1" id="KW-1133">Transmembrane helix</keyword>
<protein>
    <submittedName>
        <fullName evidence="2">DUF6338 family protein</fullName>
    </submittedName>
</protein>